<dbReference type="InterPro" id="IPR004805">
    <property type="entry name" value="DnaE2/DnaE/PolC"/>
</dbReference>
<dbReference type="SMART" id="SM00481">
    <property type="entry name" value="POLIIIAc"/>
    <property type="match status" value="1"/>
</dbReference>
<dbReference type="SUPFAM" id="SSF89550">
    <property type="entry name" value="PHP domain-like"/>
    <property type="match status" value="1"/>
</dbReference>
<keyword evidence="13" id="KW-1185">Reference proteome</keyword>
<evidence type="ECO:0000256" key="9">
    <source>
        <dbReference type="ARBA" id="ARBA00049244"/>
    </source>
</evidence>
<dbReference type="GO" id="GO:0005737">
    <property type="term" value="C:cytoplasm"/>
    <property type="evidence" value="ECO:0007669"/>
    <property type="project" value="UniProtKB-SubCell"/>
</dbReference>
<dbReference type="NCBIfam" id="NF004226">
    <property type="entry name" value="PRK05673.1"/>
    <property type="match status" value="1"/>
</dbReference>
<evidence type="ECO:0000256" key="8">
    <source>
        <dbReference type="ARBA" id="ARBA00022932"/>
    </source>
</evidence>
<comment type="similarity">
    <text evidence="2">Belongs to the DNA polymerase type-C family. DnaE subfamily.</text>
</comment>
<dbReference type="PANTHER" id="PTHR32294">
    <property type="entry name" value="DNA POLYMERASE III SUBUNIT ALPHA"/>
    <property type="match status" value="1"/>
</dbReference>
<evidence type="ECO:0000313" key="13">
    <source>
        <dbReference type="Proteomes" id="UP000675781"/>
    </source>
</evidence>
<reference evidence="12" key="1">
    <citation type="submission" date="2021-04" db="EMBL/GenBank/DDBJ databases">
        <title>Genome based classification of Actinospica acidithermotolerans sp. nov., an actinobacterium isolated from an Indonesian hot spring.</title>
        <authorList>
            <person name="Kusuma A.B."/>
            <person name="Putra K.E."/>
            <person name="Nafisah S."/>
            <person name="Loh J."/>
            <person name="Nouioui I."/>
            <person name="Goodfellow M."/>
        </authorList>
    </citation>
    <scope>NUCLEOTIDE SEQUENCE</scope>
    <source>
        <strain evidence="12">CSCA 57</strain>
    </source>
</reference>
<evidence type="ECO:0000256" key="5">
    <source>
        <dbReference type="ARBA" id="ARBA00022679"/>
    </source>
</evidence>
<dbReference type="Pfam" id="PF07733">
    <property type="entry name" value="DNA_pol3_alpha"/>
    <property type="match status" value="1"/>
</dbReference>
<evidence type="ECO:0000256" key="4">
    <source>
        <dbReference type="ARBA" id="ARBA00019114"/>
    </source>
</evidence>
<keyword evidence="6 12" id="KW-0548">Nucleotidyltransferase</keyword>
<dbReference type="RefSeq" id="WP_212527583.1">
    <property type="nucleotide sequence ID" value="NZ_JAGSOG010000021.1"/>
</dbReference>
<accession>A0A941ELG7</accession>
<dbReference type="Proteomes" id="UP000675781">
    <property type="component" value="Unassembled WGS sequence"/>
</dbReference>
<dbReference type="EMBL" id="JAGSOG010000021">
    <property type="protein sequence ID" value="MBR7833063.1"/>
    <property type="molecule type" value="Genomic_DNA"/>
</dbReference>
<dbReference type="Pfam" id="PF01336">
    <property type="entry name" value="tRNA_anti-codon"/>
    <property type="match status" value="1"/>
</dbReference>
<dbReference type="NCBIfam" id="TIGR00594">
    <property type="entry name" value="polc"/>
    <property type="match status" value="1"/>
</dbReference>
<evidence type="ECO:0000313" key="12">
    <source>
        <dbReference type="EMBL" id="MBR7833063.1"/>
    </source>
</evidence>
<gene>
    <name evidence="12" type="primary">dnaE</name>
    <name evidence="12" type="ORF">KDL01_07300</name>
</gene>
<proteinExistence type="inferred from homology"/>
<comment type="catalytic activity">
    <reaction evidence="9">
        <text>DNA(n) + a 2'-deoxyribonucleoside 5'-triphosphate = DNA(n+1) + diphosphate</text>
        <dbReference type="Rhea" id="RHEA:22508"/>
        <dbReference type="Rhea" id="RHEA-COMP:17339"/>
        <dbReference type="Rhea" id="RHEA-COMP:17340"/>
        <dbReference type="ChEBI" id="CHEBI:33019"/>
        <dbReference type="ChEBI" id="CHEBI:61560"/>
        <dbReference type="ChEBI" id="CHEBI:173112"/>
        <dbReference type="EC" id="2.7.7.7"/>
    </reaction>
</comment>
<evidence type="ECO:0000256" key="1">
    <source>
        <dbReference type="ARBA" id="ARBA00004496"/>
    </source>
</evidence>
<dbReference type="InterPro" id="IPR004365">
    <property type="entry name" value="NA-bd_OB_tRNA"/>
</dbReference>
<dbReference type="AlphaFoldDB" id="A0A941ELG7"/>
<dbReference type="InterPro" id="IPR029460">
    <property type="entry name" value="DNAPol_HHH"/>
</dbReference>
<dbReference type="PANTHER" id="PTHR32294:SF0">
    <property type="entry name" value="DNA POLYMERASE III SUBUNIT ALPHA"/>
    <property type="match status" value="1"/>
</dbReference>
<keyword evidence="5 12" id="KW-0808">Transferase</keyword>
<dbReference type="InterPro" id="IPR004013">
    <property type="entry name" value="PHP_dom"/>
</dbReference>
<name>A0A941ELG7_9ACTN</name>
<dbReference type="Pfam" id="PF17657">
    <property type="entry name" value="DNA_pol3_finger"/>
    <property type="match status" value="1"/>
</dbReference>
<keyword evidence="7" id="KW-0235">DNA replication</keyword>
<protein>
    <recommendedName>
        <fullName evidence="4">DNA polymerase III subunit alpha</fullName>
        <ecNumber evidence="3">2.7.7.7</ecNumber>
    </recommendedName>
</protein>
<comment type="caution">
    <text evidence="12">The sequence shown here is derived from an EMBL/GenBank/DDBJ whole genome shotgun (WGS) entry which is preliminary data.</text>
</comment>
<dbReference type="InterPro" id="IPR011708">
    <property type="entry name" value="DNA_pol3_alpha_NTPase_dom"/>
</dbReference>
<dbReference type="GO" id="GO:0003676">
    <property type="term" value="F:nucleic acid binding"/>
    <property type="evidence" value="ECO:0007669"/>
    <property type="project" value="InterPro"/>
</dbReference>
<dbReference type="Gene3D" id="1.10.150.870">
    <property type="match status" value="1"/>
</dbReference>
<evidence type="ECO:0000256" key="6">
    <source>
        <dbReference type="ARBA" id="ARBA00022695"/>
    </source>
</evidence>
<dbReference type="GO" id="GO:0006260">
    <property type="term" value="P:DNA replication"/>
    <property type="evidence" value="ECO:0007669"/>
    <property type="project" value="UniProtKB-KW"/>
</dbReference>
<dbReference type="InterPro" id="IPR040982">
    <property type="entry name" value="DNA_pol3_finger"/>
</dbReference>
<dbReference type="Pfam" id="PF02811">
    <property type="entry name" value="PHP"/>
    <property type="match status" value="1"/>
</dbReference>
<dbReference type="InterPro" id="IPR003141">
    <property type="entry name" value="Pol/His_phosphatase_N"/>
</dbReference>
<dbReference type="GO" id="GO:0008408">
    <property type="term" value="F:3'-5' exonuclease activity"/>
    <property type="evidence" value="ECO:0007669"/>
    <property type="project" value="InterPro"/>
</dbReference>
<dbReference type="InterPro" id="IPR016195">
    <property type="entry name" value="Pol/histidinol_Pase-like"/>
</dbReference>
<comment type="subcellular location">
    <subcellularLocation>
        <location evidence="1">Cytoplasm</location>
    </subcellularLocation>
</comment>
<dbReference type="CDD" id="cd04485">
    <property type="entry name" value="DnaE_OBF"/>
    <property type="match status" value="1"/>
</dbReference>
<sequence length="1194" mass="131274">MSSDSFVHLHVHTEYSKLDGAAKMKPLVAEAARLGMPAIGMSDHGNMFGAYDLWKSAKDARAAGAEIKPIIGIEAYVAPESRFTKKPVFWGGPSRPGTGGDDEEEGGKDVSGRGAYTHITMQSINATGLRNLFKISSIASFEGFYKAPRMDRELISQNAEGIVATTGCPSGEVQTRLRLGQFDEAVKAASAYQDIFGKDHYFLELMDHDLGIERQVRDGLLEIGRKLGIRPLATNDSHYITEDQAPAHDAMLAIGVGRNLDDPTRFRFNGTGYYIKPADDMRRLFDSVPGACDSSLLIAEMVAPDAYDEVFAENKSWMPQFPVPEGETQASWLRKEVYAGAHRRFGAELSPEYSDRIELELALMERMDFCAYFLIVGDICQYAKRSGIALGPGRGSATGSMVAYCLRITELDPIEHALLFERFLNPERISPPDIDLDFADDRRDEMLRYVTEKYGAECVAQVNTFGRIKTKQAIKDASRILGYPFALGEKITKALPPPVMAKDIPIYGIFDEKHDRFKEAGEIRALYDADPDVKKVIDTARGVEGMMRNFGVHACAVIIGSQPLTNAVPLHMREKDGAVITGFEYPSCEAMGLLKMDFLGLRNLKVISDAIALIKVSHDVEIDLETLELQDEKTFELMSRGDTLGVFQLDNSGMRNLLKSMGVTKFGDIAAVLALYRPGPMEANSHINYAERKNGRQESTPIHPELAEVLEPILGETYGLVVYQEQVMAIARNLAGYSLGGADLLRRAMGKKKKEILDAEFERFSAGMADNGYSKEAIQSVWDVLVPFSGYGFNKSHTAGYGIVSFWTAYLKANYPVEFMAALLTSTGGDKDKSAIYLAECRRMGIQVLPPDVNESAHQFTPVGGDIRFGLGAVRNVGENVVDAIIRARKSKGAYTSFGDFLDKVELVVCNKRAVESLIKSGGYDSLRHPRRALIEVHESAVDSVISLKKAEAFGQDSLFGELGADEPDVASFGGTAIADDAPEWSKKVLLSYEREMLGLYVSDHPLGGAEPLLARHRDLSIPDLLENERTEGQVRIAGLITKVDRKVNQRGETWAAVVVEDLDASIDVLFFPQAYQLYVDELRPDAAVSVRGNLKERDGVKSVMGQELAPLDISTAGTDMPVLLTLRERRVNAQSVAELRRILETYPGGQRVQLTVVGSDKTSKYALPAYRVDAGNGFYSEVKALFGPGVMTA</sequence>
<evidence type="ECO:0000256" key="7">
    <source>
        <dbReference type="ARBA" id="ARBA00022705"/>
    </source>
</evidence>
<dbReference type="GO" id="GO:0003887">
    <property type="term" value="F:DNA-directed DNA polymerase activity"/>
    <property type="evidence" value="ECO:0007669"/>
    <property type="project" value="UniProtKB-KW"/>
</dbReference>
<feature type="region of interest" description="Disordered" evidence="10">
    <location>
        <begin position="87"/>
        <end position="109"/>
    </location>
</feature>
<organism evidence="12 13">
    <name type="scientific">Actinospica durhamensis</name>
    <dbReference type="NCBI Taxonomy" id="1508375"/>
    <lineage>
        <taxon>Bacteria</taxon>
        <taxon>Bacillati</taxon>
        <taxon>Actinomycetota</taxon>
        <taxon>Actinomycetes</taxon>
        <taxon>Catenulisporales</taxon>
        <taxon>Actinospicaceae</taxon>
        <taxon>Actinospica</taxon>
    </lineage>
</organism>
<evidence type="ECO:0000256" key="2">
    <source>
        <dbReference type="ARBA" id="ARBA00009496"/>
    </source>
</evidence>
<evidence type="ECO:0000256" key="3">
    <source>
        <dbReference type="ARBA" id="ARBA00012417"/>
    </source>
</evidence>
<dbReference type="CDD" id="cd12113">
    <property type="entry name" value="PHP_PolIIIA_DnaE3"/>
    <property type="match status" value="1"/>
</dbReference>
<dbReference type="EC" id="2.7.7.7" evidence="3"/>
<evidence type="ECO:0000256" key="10">
    <source>
        <dbReference type="SAM" id="MobiDB-lite"/>
    </source>
</evidence>
<feature type="domain" description="Polymerase/histidinol phosphatase N-terminal" evidence="11">
    <location>
        <begin position="7"/>
        <end position="79"/>
    </location>
</feature>
<keyword evidence="8" id="KW-0239">DNA-directed DNA polymerase</keyword>
<dbReference type="InterPro" id="IPR041931">
    <property type="entry name" value="DNA_pol3_alpha_thumb_dom"/>
</dbReference>
<dbReference type="Gene3D" id="3.20.20.140">
    <property type="entry name" value="Metal-dependent hydrolases"/>
    <property type="match status" value="1"/>
</dbReference>
<dbReference type="Pfam" id="PF14579">
    <property type="entry name" value="HHH_6"/>
    <property type="match status" value="1"/>
</dbReference>
<evidence type="ECO:0000259" key="11">
    <source>
        <dbReference type="SMART" id="SM00481"/>
    </source>
</evidence>
<dbReference type="Gene3D" id="1.10.10.1600">
    <property type="entry name" value="Bacterial DNA polymerase III alpha subunit, thumb domain"/>
    <property type="match status" value="1"/>
</dbReference>